<comment type="caution">
    <text evidence="1">The sequence shown here is derived from an EMBL/GenBank/DDBJ whole genome shotgun (WGS) entry which is preliminary data.</text>
</comment>
<sequence length="154" mass="15748">MTAKRLAVASLVLWCVGAAGLGLLFVRGQTRPGGDGRTAIVLTAGERDFVLGEMRGLLAAEQGVAQALADGDRAALIQAAHGAGMAGVGAVPPALMLKLPLEFKRAGMAMHAGFDDVAAAAAQGDGWADLRSRFAAHLGHCVACHQAWRLQAAP</sequence>
<dbReference type="GO" id="GO:0022900">
    <property type="term" value="P:electron transport chain"/>
    <property type="evidence" value="ECO:0007669"/>
    <property type="project" value="InterPro"/>
</dbReference>
<dbReference type="GO" id="GO:0020037">
    <property type="term" value="F:heme binding"/>
    <property type="evidence" value="ECO:0007669"/>
    <property type="project" value="InterPro"/>
</dbReference>
<dbReference type="GO" id="GO:0005506">
    <property type="term" value="F:iron ion binding"/>
    <property type="evidence" value="ECO:0007669"/>
    <property type="project" value="InterPro"/>
</dbReference>
<protein>
    <recommendedName>
        <fullName evidence="2">Cytochrome c</fullName>
    </recommendedName>
</protein>
<dbReference type="InterPro" id="IPR002321">
    <property type="entry name" value="Cyt_c_II"/>
</dbReference>
<dbReference type="PROSITE" id="PS51009">
    <property type="entry name" value="CYTCII"/>
    <property type="match status" value="1"/>
</dbReference>
<accession>A0A1J5S0Y6</accession>
<proteinExistence type="predicted"/>
<gene>
    <name evidence="1" type="ORF">GALL_159070</name>
</gene>
<dbReference type="AlphaFoldDB" id="A0A1J5S0Y6"/>
<dbReference type="EMBL" id="MLJW01000078">
    <property type="protein sequence ID" value="OIR02049.1"/>
    <property type="molecule type" value="Genomic_DNA"/>
</dbReference>
<name>A0A1J5S0Y6_9ZZZZ</name>
<evidence type="ECO:0008006" key="2">
    <source>
        <dbReference type="Google" id="ProtNLM"/>
    </source>
</evidence>
<reference evidence="1" key="1">
    <citation type="submission" date="2016-10" db="EMBL/GenBank/DDBJ databases">
        <title>Sequence of Gallionella enrichment culture.</title>
        <authorList>
            <person name="Poehlein A."/>
            <person name="Muehling M."/>
            <person name="Daniel R."/>
        </authorList>
    </citation>
    <scope>NUCLEOTIDE SEQUENCE</scope>
</reference>
<dbReference type="SUPFAM" id="SSF47175">
    <property type="entry name" value="Cytochromes"/>
    <property type="match status" value="1"/>
</dbReference>
<dbReference type="InterPro" id="IPR010980">
    <property type="entry name" value="Cyt_c/b562"/>
</dbReference>
<dbReference type="GO" id="GO:0009055">
    <property type="term" value="F:electron transfer activity"/>
    <property type="evidence" value="ECO:0007669"/>
    <property type="project" value="InterPro"/>
</dbReference>
<organism evidence="1">
    <name type="scientific">mine drainage metagenome</name>
    <dbReference type="NCBI Taxonomy" id="410659"/>
    <lineage>
        <taxon>unclassified sequences</taxon>
        <taxon>metagenomes</taxon>
        <taxon>ecological metagenomes</taxon>
    </lineage>
</organism>
<evidence type="ECO:0000313" key="1">
    <source>
        <dbReference type="EMBL" id="OIR02049.1"/>
    </source>
</evidence>